<dbReference type="Gene3D" id="2.30.30.830">
    <property type="match status" value="1"/>
</dbReference>
<evidence type="ECO:0000256" key="4">
    <source>
        <dbReference type="ARBA" id="ARBA00022475"/>
    </source>
</evidence>
<gene>
    <name evidence="14" type="primary">gspC</name>
    <name evidence="14" type="ORF">Q4521_14105</name>
</gene>
<evidence type="ECO:0000256" key="8">
    <source>
        <dbReference type="ARBA" id="ARBA00022989"/>
    </source>
</evidence>
<dbReference type="Proteomes" id="UP001169760">
    <property type="component" value="Unassembled WGS sequence"/>
</dbReference>
<name>A0AAW7XAJ2_9GAMM</name>
<protein>
    <submittedName>
        <fullName evidence="14">Type II secretion system protein GspC</fullName>
    </submittedName>
</protein>
<evidence type="ECO:0000256" key="10">
    <source>
        <dbReference type="SAM" id="MobiDB-lite"/>
    </source>
</evidence>
<dbReference type="InterPro" id="IPR001478">
    <property type="entry name" value="PDZ"/>
</dbReference>
<keyword evidence="3" id="KW-0813">Transport</keyword>
<organism evidence="14 15">
    <name type="scientific">Saccharophagus degradans</name>
    <dbReference type="NCBI Taxonomy" id="86304"/>
    <lineage>
        <taxon>Bacteria</taxon>
        <taxon>Pseudomonadati</taxon>
        <taxon>Pseudomonadota</taxon>
        <taxon>Gammaproteobacteria</taxon>
        <taxon>Cellvibrionales</taxon>
        <taxon>Cellvibrionaceae</taxon>
        <taxon>Saccharophagus</taxon>
    </lineage>
</organism>
<evidence type="ECO:0000256" key="3">
    <source>
        <dbReference type="ARBA" id="ARBA00022448"/>
    </source>
</evidence>
<keyword evidence="7" id="KW-0653">Protein transport</keyword>
<dbReference type="GO" id="GO:0015628">
    <property type="term" value="P:protein secretion by the type II secretion system"/>
    <property type="evidence" value="ECO:0007669"/>
    <property type="project" value="InterPro"/>
</dbReference>
<dbReference type="AlphaFoldDB" id="A0AAW7XAJ2"/>
<dbReference type="EMBL" id="JAUOPB010000010">
    <property type="protein sequence ID" value="MDO6423611.1"/>
    <property type="molecule type" value="Genomic_DNA"/>
</dbReference>
<keyword evidence="4" id="KW-1003">Cell membrane</keyword>
<evidence type="ECO:0000256" key="11">
    <source>
        <dbReference type="SAM" id="Phobius"/>
    </source>
</evidence>
<reference evidence="14" key="1">
    <citation type="submission" date="2023-07" db="EMBL/GenBank/DDBJ databases">
        <title>Genome content predicts the carbon catabolic preferences of heterotrophic bacteria.</title>
        <authorList>
            <person name="Gralka M."/>
        </authorList>
    </citation>
    <scope>NUCLEOTIDE SEQUENCE</scope>
    <source>
        <strain evidence="14">I3M17_2</strain>
    </source>
</reference>
<keyword evidence="6 11" id="KW-0812">Transmembrane</keyword>
<dbReference type="InterPro" id="IPR024961">
    <property type="entry name" value="T2SS_GspC_N"/>
</dbReference>
<evidence type="ECO:0000256" key="1">
    <source>
        <dbReference type="ARBA" id="ARBA00004533"/>
    </source>
</evidence>
<comment type="caution">
    <text evidence="14">The sequence shown here is derived from an EMBL/GenBank/DDBJ whole genome shotgun (WGS) entry which is preliminary data.</text>
</comment>
<dbReference type="InterPro" id="IPR036034">
    <property type="entry name" value="PDZ_sf"/>
</dbReference>
<feature type="domain" description="Type II secretion system protein GspC N-terminal" evidence="12">
    <location>
        <begin position="41"/>
        <end position="187"/>
    </location>
</feature>
<dbReference type="GO" id="GO:0005886">
    <property type="term" value="C:plasma membrane"/>
    <property type="evidence" value="ECO:0007669"/>
    <property type="project" value="UniProtKB-SubCell"/>
</dbReference>
<evidence type="ECO:0000313" key="14">
    <source>
        <dbReference type="EMBL" id="MDO6423611.1"/>
    </source>
</evidence>
<dbReference type="SUPFAM" id="SSF50156">
    <property type="entry name" value="PDZ domain-like"/>
    <property type="match status" value="1"/>
</dbReference>
<keyword evidence="5" id="KW-0997">Cell inner membrane</keyword>
<proteinExistence type="inferred from homology"/>
<dbReference type="Pfam" id="PF11356">
    <property type="entry name" value="T2SSC"/>
    <property type="match status" value="1"/>
</dbReference>
<dbReference type="GO" id="GO:0015627">
    <property type="term" value="C:type II protein secretion system complex"/>
    <property type="evidence" value="ECO:0007669"/>
    <property type="project" value="InterPro"/>
</dbReference>
<accession>A0AAW7XAJ2</accession>
<dbReference type="InterPro" id="IPR001639">
    <property type="entry name" value="T2SS_protein-GspC"/>
</dbReference>
<dbReference type="Gene3D" id="2.30.42.10">
    <property type="match status" value="1"/>
</dbReference>
<keyword evidence="9 11" id="KW-0472">Membrane</keyword>
<dbReference type="Pfam" id="PF13180">
    <property type="entry name" value="PDZ_2"/>
    <property type="match status" value="1"/>
</dbReference>
<feature type="region of interest" description="Disordered" evidence="10">
    <location>
        <begin position="203"/>
        <end position="223"/>
    </location>
</feature>
<feature type="domain" description="PDZ" evidence="13">
    <location>
        <begin position="264"/>
        <end position="319"/>
    </location>
</feature>
<dbReference type="RefSeq" id="WP_303493230.1">
    <property type="nucleotide sequence ID" value="NZ_JAUOPB010000010.1"/>
</dbReference>
<comment type="subcellular location">
    <subcellularLocation>
        <location evidence="1">Cell inner membrane</location>
    </subcellularLocation>
</comment>
<dbReference type="NCBIfam" id="TIGR01713">
    <property type="entry name" value="typeII_sec_gspC"/>
    <property type="match status" value="1"/>
</dbReference>
<evidence type="ECO:0000256" key="2">
    <source>
        <dbReference type="ARBA" id="ARBA00007986"/>
    </source>
</evidence>
<comment type="similarity">
    <text evidence="2">Belongs to the GSP C family.</text>
</comment>
<evidence type="ECO:0000256" key="9">
    <source>
        <dbReference type="ARBA" id="ARBA00023136"/>
    </source>
</evidence>
<evidence type="ECO:0000259" key="13">
    <source>
        <dbReference type="Pfam" id="PF13180"/>
    </source>
</evidence>
<sequence>MTSRQLADSPFLQNASEKFKTLAETVARMPLALWRNLVLVLIFIWMCHSGASLFWALMPTPDIPQPAVIATPASVDGAAGSANVDVAAIQAQNLFGIAGATQGPISQDVAAAPVIGEDIETTKLNLTLSAVLASEDTNAARAVIADGNDQSLYSVGEQVGKNAGVKLAKVLTDRVILDNKGNHEALWLYSEEDYKSTPKATYTERAPASVPMSRQSGPEEGKQVVVKQDQIPTSINDVIRFSVYREDGKMLGYRVRPGRERELFDQVGLKMNDIVTSVNGIRVDDPKQIRMVYQSLKTATSAQLEVMRDGETSIINISLDSGG</sequence>
<evidence type="ECO:0000259" key="12">
    <source>
        <dbReference type="Pfam" id="PF11356"/>
    </source>
</evidence>
<keyword evidence="8 11" id="KW-1133">Transmembrane helix</keyword>
<feature type="transmembrane region" description="Helical" evidence="11">
    <location>
        <begin position="37"/>
        <end position="58"/>
    </location>
</feature>
<evidence type="ECO:0000256" key="5">
    <source>
        <dbReference type="ARBA" id="ARBA00022519"/>
    </source>
</evidence>
<evidence type="ECO:0000313" key="15">
    <source>
        <dbReference type="Proteomes" id="UP001169760"/>
    </source>
</evidence>
<evidence type="ECO:0000256" key="7">
    <source>
        <dbReference type="ARBA" id="ARBA00022927"/>
    </source>
</evidence>
<evidence type="ECO:0000256" key="6">
    <source>
        <dbReference type="ARBA" id="ARBA00022692"/>
    </source>
</evidence>